<dbReference type="Proteomes" id="UP000887458">
    <property type="component" value="Unassembled WGS sequence"/>
</dbReference>
<evidence type="ECO:0000313" key="2">
    <source>
        <dbReference type="Proteomes" id="UP000887458"/>
    </source>
</evidence>
<reference evidence="1 2" key="2">
    <citation type="journal article" date="2022" name="Mol. Biol. Evol.">
        <title>Comparative Genomics Reveals Insights into the Divergent Evolution of Astigmatic Mites and Household Pest Adaptations.</title>
        <authorList>
            <person name="Xiong Q."/>
            <person name="Wan A.T."/>
            <person name="Liu X."/>
            <person name="Fung C.S."/>
            <person name="Xiao X."/>
            <person name="Malainual N."/>
            <person name="Hou J."/>
            <person name="Wang L."/>
            <person name="Wang M."/>
            <person name="Yang K.Y."/>
            <person name="Cui Y."/>
            <person name="Leung E.L."/>
            <person name="Nong W."/>
            <person name="Shin S.K."/>
            <person name="Au S.W."/>
            <person name="Jeong K.Y."/>
            <person name="Chew F.T."/>
            <person name="Hui J.H."/>
            <person name="Leung T.F."/>
            <person name="Tungtrongchitr A."/>
            <person name="Zhong N."/>
            <person name="Liu Z."/>
            <person name="Tsui S.K."/>
        </authorList>
    </citation>
    <scope>NUCLEOTIDE SEQUENCE [LARGE SCALE GENOMIC DNA]</scope>
    <source>
        <strain evidence="1">Derp</strain>
    </source>
</reference>
<keyword evidence="2" id="KW-1185">Reference proteome</keyword>
<organism evidence="1 2">
    <name type="scientific">Dermatophagoides pteronyssinus</name>
    <name type="common">European house dust mite</name>
    <dbReference type="NCBI Taxonomy" id="6956"/>
    <lineage>
        <taxon>Eukaryota</taxon>
        <taxon>Metazoa</taxon>
        <taxon>Ecdysozoa</taxon>
        <taxon>Arthropoda</taxon>
        <taxon>Chelicerata</taxon>
        <taxon>Arachnida</taxon>
        <taxon>Acari</taxon>
        <taxon>Acariformes</taxon>
        <taxon>Sarcoptiformes</taxon>
        <taxon>Astigmata</taxon>
        <taxon>Psoroptidia</taxon>
        <taxon>Analgoidea</taxon>
        <taxon>Pyroglyphidae</taxon>
        <taxon>Dermatophagoidinae</taxon>
        <taxon>Dermatophagoides</taxon>
    </lineage>
</organism>
<name>A0ABQ8JW88_DERPT</name>
<sequence>MFKIRGLFSSVCPRYNVRLLLPFNIENYIQRYYHFLWLSISNNQIICWVCHEISYPKKQDNNPEQNPN</sequence>
<dbReference type="EMBL" id="NJHN03000008">
    <property type="protein sequence ID" value="KAH9426871.1"/>
    <property type="molecule type" value="Genomic_DNA"/>
</dbReference>
<gene>
    <name evidence="1" type="ORF">DERP_002972</name>
</gene>
<accession>A0ABQ8JW88</accession>
<evidence type="ECO:0000313" key="1">
    <source>
        <dbReference type="EMBL" id="KAH9426871.1"/>
    </source>
</evidence>
<protein>
    <submittedName>
        <fullName evidence="1">Uncharacterized protein</fullName>
    </submittedName>
</protein>
<proteinExistence type="predicted"/>
<comment type="caution">
    <text evidence="1">The sequence shown here is derived from an EMBL/GenBank/DDBJ whole genome shotgun (WGS) entry which is preliminary data.</text>
</comment>
<reference evidence="1 2" key="1">
    <citation type="journal article" date="2018" name="J. Allergy Clin. Immunol.">
        <title>High-quality assembly of Dermatophagoides pteronyssinus genome and transcriptome reveals a wide range of novel allergens.</title>
        <authorList>
            <person name="Liu X.Y."/>
            <person name="Yang K.Y."/>
            <person name="Wang M.Q."/>
            <person name="Kwok J.S."/>
            <person name="Zeng X."/>
            <person name="Yang Z."/>
            <person name="Xiao X.J."/>
            <person name="Lau C.P."/>
            <person name="Li Y."/>
            <person name="Huang Z.M."/>
            <person name="Ba J.G."/>
            <person name="Yim A.K."/>
            <person name="Ouyang C.Y."/>
            <person name="Ngai S.M."/>
            <person name="Chan T.F."/>
            <person name="Leung E.L."/>
            <person name="Liu L."/>
            <person name="Liu Z.G."/>
            <person name="Tsui S.K."/>
        </authorList>
    </citation>
    <scope>NUCLEOTIDE SEQUENCE [LARGE SCALE GENOMIC DNA]</scope>
    <source>
        <strain evidence="1">Derp</strain>
    </source>
</reference>